<dbReference type="GO" id="GO:0008233">
    <property type="term" value="F:peptidase activity"/>
    <property type="evidence" value="ECO:0007669"/>
    <property type="project" value="InterPro"/>
</dbReference>
<dbReference type="GO" id="GO:0006508">
    <property type="term" value="P:proteolysis"/>
    <property type="evidence" value="ECO:0007669"/>
    <property type="project" value="InterPro"/>
</dbReference>
<evidence type="ECO:0000259" key="1">
    <source>
        <dbReference type="PROSITE" id="PS50990"/>
    </source>
</evidence>
<name>A0AAW6TUB6_9BACT</name>
<organism evidence="2 3">
    <name type="scientific">Anaerobaca lacustris</name>
    <dbReference type="NCBI Taxonomy" id="3044600"/>
    <lineage>
        <taxon>Bacteria</taxon>
        <taxon>Pseudomonadati</taxon>
        <taxon>Planctomycetota</taxon>
        <taxon>Phycisphaerae</taxon>
        <taxon>Sedimentisphaerales</taxon>
        <taxon>Anaerobacaceae</taxon>
        <taxon>Anaerobaca</taxon>
    </lineage>
</organism>
<dbReference type="GO" id="GO:0016020">
    <property type="term" value="C:membrane"/>
    <property type="evidence" value="ECO:0007669"/>
    <property type="project" value="InterPro"/>
</dbReference>
<keyword evidence="3" id="KW-1185">Reference proteome</keyword>
<accession>A0AAW6TUB6</accession>
<dbReference type="GO" id="GO:0005524">
    <property type="term" value="F:ATP binding"/>
    <property type="evidence" value="ECO:0007669"/>
    <property type="project" value="InterPro"/>
</dbReference>
<proteinExistence type="predicted"/>
<dbReference type="RefSeq" id="WP_349244663.1">
    <property type="nucleotide sequence ID" value="NZ_JASCXX010000009.1"/>
</dbReference>
<protein>
    <submittedName>
        <fullName evidence="2">Cysteine peptidase family C39 domain-containing protein</fullName>
    </submittedName>
</protein>
<dbReference type="PROSITE" id="PS50990">
    <property type="entry name" value="PEPTIDASE_C39"/>
    <property type="match status" value="1"/>
</dbReference>
<dbReference type="InterPro" id="IPR005074">
    <property type="entry name" value="Peptidase_C39"/>
</dbReference>
<evidence type="ECO:0000313" key="2">
    <source>
        <dbReference type="EMBL" id="MDI6449257.1"/>
    </source>
</evidence>
<reference evidence="2" key="1">
    <citation type="submission" date="2023-05" db="EMBL/GenBank/DDBJ databases">
        <title>Anaerotaeda fermentans gen. nov., sp. nov., a novel anaerobic planctomycete of the new family within the order Sedimentisphaerales isolated from Taman Peninsula, Russia.</title>
        <authorList>
            <person name="Khomyakova M.A."/>
            <person name="Merkel A.Y."/>
            <person name="Slobodkin A.I."/>
        </authorList>
    </citation>
    <scope>NUCLEOTIDE SEQUENCE</scope>
    <source>
        <strain evidence="2">M17dextr</strain>
    </source>
</reference>
<feature type="domain" description="Peptidase C39" evidence="1">
    <location>
        <begin position="369"/>
        <end position="492"/>
    </location>
</feature>
<dbReference type="Gene3D" id="3.90.70.10">
    <property type="entry name" value="Cysteine proteinases"/>
    <property type="match status" value="1"/>
</dbReference>
<dbReference type="AlphaFoldDB" id="A0AAW6TUB6"/>
<sequence>MMFSKVRTVLVLVVCAGAPVYGQRALDRGEVLDVIEKLTSAGRETWVPAGTIEARHQQYRAPRTTDAALIASRIEQEIREYQSKADKPERTSELQKMRLDAIPFNVRYELSNESNMTSSVVLRYDGTRFYWEVAIASRSDSVTPSADLAGNSMVNFFNRNWNNRRVFAWDGQKYTIYAASAGGAIVDTSGRLPRAVTGPLTAGVIPWGTGVLSYASLAAAQVSANEITRDGTTQIEMTVRRSNGSEMTFVLDASKDLAVTAYTLPAGDNTLTSTYCSGYRNFGGYWVPTTVLIEQHDAFTNRLLRSDKWDFTAVDTRVPGPERFQVAFGGGTVVEYHSAMTTKASVYHHSNTVDTDLLLAERLAYAAEQGRRPQNCATASLQYAATQLGKVAPEARLTQMIGSDGRTTMYDLKRSAQSLGLHCRVVQTDIATLETLSGCQAILHLPGQEHFVVLDHVDDRYAWIVDLANDRFYSRKDRAFMAMDWSEGTALLLSNQPIEGPFADVSDDVLRRITGGDGWSCTLVIQEEWIIPCESTGLNCWGYFQWYFERWGCEPAPFGMCETFLYARMAGSDCYWDLIAVECRVTGVWDWYGMYACD</sequence>
<dbReference type="Proteomes" id="UP001431776">
    <property type="component" value="Unassembled WGS sequence"/>
</dbReference>
<evidence type="ECO:0000313" key="3">
    <source>
        <dbReference type="Proteomes" id="UP001431776"/>
    </source>
</evidence>
<comment type="caution">
    <text evidence="2">The sequence shown here is derived from an EMBL/GenBank/DDBJ whole genome shotgun (WGS) entry which is preliminary data.</text>
</comment>
<dbReference type="Pfam" id="PF03412">
    <property type="entry name" value="Peptidase_C39"/>
    <property type="match status" value="1"/>
</dbReference>
<dbReference type="EMBL" id="JASCXX010000009">
    <property type="protein sequence ID" value="MDI6449257.1"/>
    <property type="molecule type" value="Genomic_DNA"/>
</dbReference>
<gene>
    <name evidence="2" type="ORF">QJ522_09405</name>
</gene>